<proteinExistence type="predicted"/>
<dbReference type="EMBL" id="OV725077">
    <property type="protein sequence ID" value="CAH1391471.1"/>
    <property type="molecule type" value="Genomic_DNA"/>
</dbReference>
<dbReference type="PANTHER" id="PTHR10380">
    <property type="entry name" value="CUTICLE PROTEIN"/>
    <property type="match status" value="1"/>
</dbReference>
<gene>
    <name evidence="2" type="ORF">NEZAVI_LOCUS2488</name>
</gene>
<dbReference type="InterPro" id="IPR000618">
    <property type="entry name" value="Insect_cuticle"/>
</dbReference>
<keyword evidence="1" id="KW-0193">Cuticle</keyword>
<evidence type="ECO:0000313" key="2">
    <source>
        <dbReference type="EMBL" id="CAH1391471.1"/>
    </source>
</evidence>
<dbReference type="InterPro" id="IPR050468">
    <property type="entry name" value="Cuticle_Struct_Prot"/>
</dbReference>
<dbReference type="AlphaFoldDB" id="A0A9P0H1K2"/>
<dbReference type="PROSITE" id="PS51155">
    <property type="entry name" value="CHIT_BIND_RR_2"/>
    <property type="match status" value="1"/>
</dbReference>
<dbReference type="GO" id="GO:0062129">
    <property type="term" value="C:chitin-based extracellular matrix"/>
    <property type="evidence" value="ECO:0007669"/>
    <property type="project" value="TreeGrafter"/>
</dbReference>
<evidence type="ECO:0000313" key="3">
    <source>
        <dbReference type="Proteomes" id="UP001152798"/>
    </source>
</evidence>
<dbReference type="OrthoDB" id="6618885at2759"/>
<evidence type="ECO:0000256" key="1">
    <source>
        <dbReference type="PROSITE-ProRule" id="PRU00497"/>
    </source>
</evidence>
<dbReference type="PRINTS" id="PR00947">
    <property type="entry name" value="CUTICLE"/>
</dbReference>
<keyword evidence="3" id="KW-1185">Reference proteome</keyword>
<dbReference type="Pfam" id="PF00379">
    <property type="entry name" value="Chitin_bind_4"/>
    <property type="match status" value="1"/>
</dbReference>
<reference evidence="2" key="1">
    <citation type="submission" date="2022-01" db="EMBL/GenBank/DDBJ databases">
        <authorList>
            <person name="King R."/>
        </authorList>
    </citation>
    <scope>NUCLEOTIDE SEQUENCE</scope>
</reference>
<accession>A0A9P0H1K2</accession>
<dbReference type="PANTHER" id="PTHR10380:SF238">
    <property type="entry name" value="CUTICULAR PROTEIN 65EA-RELATED"/>
    <property type="match status" value="1"/>
</dbReference>
<organism evidence="2 3">
    <name type="scientific">Nezara viridula</name>
    <name type="common">Southern green stink bug</name>
    <name type="synonym">Cimex viridulus</name>
    <dbReference type="NCBI Taxonomy" id="85310"/>
    <lineage>
        <taxon>Eukaryota</taxon>
        <taxon>Metazoa</taxon>
        <taxon>Ecdysozoa</taxon>
        <taxon>Arthropoda</taxon>
        <taxon>Hexapoda</taxon>
        <taxon>Insecta</taxon>
        <taxon>Pterygota</taxon>
        <taxon>Neoptera</taxon>
        <taxon>Paraneoptera</taxon>
        <taxon>Hemiptera</taxon>
        <taxon>Heteroptera</taxon>
        <taxon>Panheteroptera</taxon>
        <taxon>Pentatomomorpha</taxon>
        <taxon>Pentatomoidea</taxon>
        <taxon>Pentatomidae</taxon>
        <taxon>Pentatominae</taxon>
        <taxon>Nezara</taxon>
    </lineage>
</organism>
<dbReference type="Proteomes" id="UP001152798">
    <property type="component" value="Chromosome 1"/>
</dbReference>
<dbReference type="GO" id="GO:0008010">
    <property type="term" value="F:structural constituent of chitin-based larval cuticle"/>
    <property type="evidence" value="ECO:0007669"/>
    <property type="project" value="TreeGrafter"/>
</dbReference>
<sequence length="182" mass="19705">MCIYIRGPVCLRHQIFTDFIMVSKTVFIASFLVAMCYAAPQLRAAPYPTYNQLGLSYSQPQGLPYTSSLATTRNLGISVPPATYRQPSLAPRPVAILRQSQDNNYDGTFSYGFQSEDGTSVQVSGNQVALGSEEPGQAAAGTYSYIAPDGTPITTNWYADETGFHAEGAHLPKGPEGHFRAL</sequence>
<name>A0A9P0H1K2_NEZVI</name>
<protein>
    <submittedName>
        <fullName evidence="2">Uncharacterized protein</fullName>
    </submittedName>
</protein>